<dbReference type="InterPro" id="IPR019183">
    <property type="entry name" value="NAA25_NatB_aux_su"/>
</dbReference>
<dbReference type="GO" id="GO:0031416">
    <property type="term" value="C:NatB complex"/>
    <property type="evidence" value="ECO:0000318"/>
    <property type="project" value="GO_Central"/>
</dbReference>
<dbReference type="OrthoDB" id="1874341at2759"/>
<dbReference type="EMBL" id="KE651167">
    <property type="protein sequence ID" value="EEB07920.1"/>
    <property type="molecule type" value="Genomic_DNA"/>
</dbReference>
<reference evidence="2 4" key="1">
    <citation type="journal article" date="2011" name="Science">
        <title>Comparative functional genomics of the fission yeasts.</title>
        <authorList>
            <person name="Rhind N."/>
            <person name="Chen Z."/>
            <person name="Yassour M."/>
            <person name="Thompson D.A."/>
            <person name="Haas B.J."/>
            <person name="Habib N."/>
            <person name="Wapinski I."/>
            <person name="Roy S."/>
            <person name="Lin M.F."/>
            <person name="Heiman D.I."/>
            <person name="Young S.K."/>
            <person name="Furuya K."/>
            <person name="Guo Y."/>
            <person name="Pidoux A."/>
            <person name="Chen H.M."/>
            <person name="Robbertse B."/>
            <person name="Goldberg J.M."/>
            <person name="Aoki K."/>
            <person name="Bayne E.H."/>
            <person name="Berlin A.M."/>
            <person name="Desjardins C.A."/>
            <person name="Dobbs E."/>
            <person name="Dukaj L."/>
            <person name="Fan L."/>
            <person name="FitzGerald M.G."/>
            <person name="French C."/>
            <person name="Gujja S."/>
            <person name="Hansen K."/>
            <person name="Keifenheim D."/>
            <person name="Levin J.Z."/>
            <person name="Mosher R.A."/>
            <person name="Mueller C.A."/>
            <person name="Pfiffner J."/>
            <person name="Priest M."/>
            <person name="Russ C."/>
            <person name="Smialowska A."/>
            <person name="Swoboda P."/>
            <person name="Sykes S.M."/>
            <person name="Vaughn M."/>
            <person name="Vengrova S."/>
            <person name="Yoder R."/>
            <person name="Zeng Q."/>
            <person name="Allshire R."/>
            <person name="Baulcombe D."/>
            <person name="Birren B.W."/>
            <person name="Brown W."/>
            <person name="Ekwall K."/>
            <person name="Kellis M."/>
            <person name="Leatherwood J."/>
            <person name="Levin H."/>
            <person name="Margalit H."/>
            <person name="Martienssen R."/>
            <person name="Nieduszynski C.A."/>
            <person name="Spatafora J.W."/>
            <person name="Friedman N."/>
            <person name="Dalgaard J.Z."/>
            <person name="Baumann P."/>
            <person name="Niki H."/>
            <person name="Regev A."/>
            <person name="Nusbaum C."/>
        </authorList>
    </citation>
    <scope>NUCLEOTIDE SEQUENCE [LARGE SCALE GENOMIC DNA]</scope>
    <source>
        <strain evidence="4">yFS275 / FY16936</strain>
    </source>
</reference>
<dbReference type="HOGENOM" id="CLU_347869_0_0_1"/>
<dbReference type="Pfam" id="PF09797">
    <property type="entry name" value="NatB_MDM20"/>
    <property type="match status" value="1"/>
</dbReference>
<evidence type="ECO:0000256" key="1">
    <source>
        <dbReference type="ARBA" id="ARBA00006298"/>
    </source>
</evidence>
<keyword evidence="4" id="KW-1185">Reference proteome</keyword>
<dbReference type="OMA" id="WKRREHQ"/>
<evidence type="ECO:0000313" key="4">
    <source>
        <dbReference type="Proteomes" id="UP000001744"/>
    </source>
</evidence>
<dbReference type="GO" id="GO:0007010">
    <property type="term" value="P:cytoskeleton organization"/>
    <property type="evidence" value="ECO:0000318"/>
    <property type="project" value="GO_Central"/>
</dbReference>
<dbReference type="eggNOG" id="KOG2053">
    <property type="taxonomic scope" value="Eukaryota"/>
</dbReference>
<organism evidence="2 4">
    <name type="scientific">Schizosaccharomyces japonicus (strain yFS275 / FY16936)</name>
    <name type="common">Fission yeast</name>
    <dbReference type="NCBI Taxonomy" id="402676"/>
    <lineage>
        <taxon>Eukaryota</taxon>
        <taxon>Fungi</taxon>
        <taxon>Dikarya</taxon>
        <taxon>Ascomycota</taxon>
        <taxon>Taphrinomycotina</taxon>
        <taxon>Schizosaccharomycetes</taxon>
        <taxon>Schizosaccharomycetales</taxon>
        <taxon>Schizosaccharomycetaceae</taxon>
        <taxon>Schizosaccharomyces</taxon>
    </lineage>
</organism>
<dbReference type="GeneID" id="7048961"/>
<dbReference type="Proteomes" id="UP000001744">
    <property type="component" value="Unassembled WGS sequence"/>
</dbReference>
<comment type="similarity">
    <text evidence="1">Belongs to the MDM20/NAA25 family.</text>
</comment>
<name>B6K363_SCHJY</name>
<dbReference type="RefSeq" id="XP_002174213.1">
    <property type="nucleotide sequence ID" value="XM_002174177.2"/>
</dbReference>
<dbReference type="GO" id="GO:0010698">
    <property type="term" value="F:acetyltransferase activator activity"/>
    <property type="evidence" value="ECO:0000318"/>
    <property type="project" value="GO_Central"/>
</dbReference>
<evidence type="ECO:0000313" key="2">
    <source>
        <dbReference type="EMBL" id="EEB07920.1"/>
    </source>
</evidence>
<gene>
    <name evidence="3" type="primary">naa25</name>
    <name evidence="2" type="ORF">SJAG_03045</name>
</gene>
<evidence type="ECO:0000313" key="3">
    <source>
        <dbReference type="JaponicusDB" id="SJAG_03045"/>
    </source>
</evidence>
<dbReference type="JaponicusDB" id="SJAG_03045">
    <property type="gene designation" value="naa25"/>
</dbReference>
<dbReference type="PANTHER" id="PTHR22767:SF3">
    <property type="entry name" value="N-ALPHA-ACETYLTRANSFERASE 25, NATB AUXILIARY SUBUNIT"/>
    <property type="match status" value="1"/>
</dbReference>
<dbReference type="VEuPathDB" id="FungiDB:SJAG_03045"/>
<accession>B6K363</accession>
<protein>
    <submittedName>
        <fullName evidence="2">NatB N-acetyltransferase complex non catalytic subunit Arm1</fullName>
    </submittedName>
</protein>
<dbReference type="AlphaFoldDB" id="B6K363"/>
<proteinExistence type="inferred from homology"/>
<dbReference type="STRING" id="402676.B6K363"/>
<dbReference type="PANTHER" id="PTHR22767">
    <property type="entry name" value="N-TERMINAL ACETYLTRANSFERASE-RELATED"/>
    <property type="match status" value="1"/>
</dbReference>
<dbReference type="GO" id="GO:0005737">
    <property type="term" value="C:cytoplasm"/>
    <property type="evidence" value="ECO:0000318"/>
    <property type="project" value="GO_Central"/>
</dbReference>
<dbReference type="Gene3D" id="1.25.40.1040">
    <property type="match status" value="1"/>
</dbReference>
<dbReference type="GO" id="GO:0016740">
    <property type="term" value="F:transferase activity"/>
    <property type="evidence" value="ECO:0007669"/>
    <property type="project" value="UniProtKB-KW"/>
</dbReference>
<sequence>MHRSLQKESTVVYSALTLAKGGRGAEAIKLLETLKTRPISDPETINIIQAIYADQGRADESFVFWDSYLKHNGRNEKGLSLYFQACIRTKNLAHQRKAALELQKHFPSRQHSLWLIFTMYLICMKSENPTEVSLLKQLMLRSADKVFGEGEDTVFENEELHLYVDVLKVAGKGDVALKLLSSDRASECVKSDADLLLKKLNLMREFAQWDSLFTTAKSLFESGNLDWKVCSALLDCAKNDENVRSTVLSLIKEKLSASKVERNIYLLHIEFTKLFAKDELLDSIFTYIKKQYVKPIVFDDVKGTLKELTSEQRLGFVSTLSNILELAADKENTLSYVYKTVLLLKFRYFLGEISSTEARKQFISDCLDVYQIGSDLSKDLLPTDFSYGYESILLAVHTLVDEYTEQKAAGNAYCQSVLFDAIVLLEKVLEKSYHNYHFKLLLVRLYLMFDGGFPAAMFVYDTMSIKQVQNDTLAHHLLTRATSLYPSYNIQSKLNDCMKLYSANELETPEMIFDAYQRGAYSQIEDFVAFRSRLDHSTWKSLTLLERARIHYLSSNKAPKEYLPRCSNPKDNRDIRVMVSFTDENKPTIDELLRNAPQPGTPWIHLFVDGHTLVQDHIVQGDYNKAKSAAEAMQTLLDTADAKAQLTPEELRHVKVLIQLGMMAPSVKAGENLSDSFNAILEQLKTETYTPNTPYVIFSKELETMNDLITCLNSFTYHSPSSGKKAYNASVRALRDHILAKISSVSGLIKQKKKQTRKHLLDILSHSFLSSSIAQEKLPYNRDYGRQIVDNALNSSHLVGDAVAKVQKVVHF</sequence>